<dbReference type="Proteomes" id="UP000049828">
    <property type="component" value="Unassembled WGS sequence"/>
</dbReference>
<dbReference type="InterPro" id="IPR003615">
    <property type="entry name" value="HNH_nuc"/>
</dbReference>
<dbReference type="Gene3D" id="1.10.30.50">
    <property type="match status" value="1"/>
</dbReference>
<dbReference type="SMART" id="SM00507">
    <property type="entry name" value="HNHc"/>
    <property type="match status" value="1"/>
</dbReference>
<dbReference type="PANTHER" id="PTHR33877:SF2">
    <property type="entry name" value="OS07G0170200 PROTEIN"/>
    <property type="match status" value="1"/>
</dbReference>
<evidence type="ECO:0000259" key="1">
    <source>
        <dbReference type="SMART" id="SM00507"/>
    </source>
</evidence>
<keyword evidence="3" id="KW-1185">Reference proteome</keyword>
<dbReference type="InterPro" id="IPR052892">
    <property type="entry name" value="NA-targeting_endonuclease"/>
</dbReference>
<accession>A0A0M6WZA1</accession>
<dbReference type="RefSeq" id="WP_021922322.1">
    <property type="nucleotide sequence ID" value="NZ_CVRS01000114.1"/>
</dbReference>
<evidence type="ECO:0000313" key="2">
    <source>
        <dbReference type="EMBL" id="CRL42990.1"/>
    </source>
</evidence>
<sequence>MAGWNLKAGAITEYVVSEDRIWSLFNFVFSDACKKRNTYKFGLIKSLLDSAFSGEMTEQGVRYSYEELFGRFAYNYWNLVVKYDLRQMRKDGKSEFSKIELIFKDVIKENNIFINLEFESLGADIKNKIIKQVTVECKRFVIGALYDDFDGIIYSFNLKEDGIVLNPRVYDFMLKYKAELEKLNYYAWARFLEQINDDNVLMRVIDKLELATPKREDLSVYREILRKEFEEDTCFYCGKKLGKNIHVDHFIPWSFVKDDKLWNFVLSCARCNERKSNKLPKQDFLIKIEQRNKGIQVVDNIIVQKDFERYSQDLLNRMWKYAKMSGLKEVEMRT</sequence>
<feature type="domain" description="HNH nuclease" evidence="1">
    <location>
        <begin position="224"/>
        <end position="273"/>
    </location>
</feature>
<protein>
    <recommendedName>
        <fullName evidence="1">HNH nuclease domain-containing protein</fullName>
    </recommendedName>
</protein>
<dbReference type="Pfam" id="PF13395">
    <property type="entry name" value="HNH_4"/>
    <property type="match status" value="1"/>
</dbReference>
<dbReference type="CDD" id="cd00085">
    <property type="entry name" value="HNHc"/>
    <property type="match status" value="1"/>
</dbReference>
<evidence type="ECO:0000313" key="3">
    <source>
        <dbReference type="Proteomes" id="UP000049828"/>
    </source>
</evidence>
<name>A0A0M6WZA1_9FIRM</name>
<dbReference type="EMBL" id="CVRS01000114">
    <property type="protein sequence ID" value="CRL42990.1"/>
    <property type="molecule type" value="Genomic_DNA"/>
</dbReference>
<dbReference type="PANTHER" id="PTHR33877">
    <property type="entry name" value="SLL1193 PROTEIN"/>
    <property type="match status" value="1"/>
</dbReference>
<organism evidence="2 3">
    <name type="scientific">Roseburia inulinivorans</name>
    <dbReference type="NCBI Taxonomy" id="360807"/>
    <lineage>
        <taxon>Bacteria</taxon>
        <taxon>Bacillati</taxon>
        <taxon>Bacillota</taxon>
        <taxon>Clostridia</taxon>
        <taxon>Lachnospirales</taxon>
        <taxon>Lachnospiraceae</taxon>
        <taxon>Roseburia</taxon>
    </lineage>
</organism>
<dbReference type="AlphaFoldDB" id="A0A0M6WZA1"/>
<proteinExistence type="predicted"/>
<gene>
    <name evidence="2" type="ORF">RIL183_33481</name>
</gene>
<reference evidence="3" key="1">
    <citation type="submission" date="2015-05" db="EMBL/GenBank/DDBJ databases">
        <authorList>
            <consortium name="Pathogen Informatics"/>
        </authorList>
    </citation>
    <scope>NUCLEOTIDE SEQUENCE [LARGE SCALE GENOMIC DNA]</scope>
    <source>
        <strain evidence="3">L1-83</strain>
    </source>
</reference>